<protein>
    <submittedName>
        <fullName evidence="1">Uncharacterized protein</fullName>
    </submittedName>
</protein>
<organism evidence="1 2">
    <name type="scientific">Sedimentisphaera cyanobacteriorum</name>
    <dbReference type="NCBI Taxonomy" id="1940790"/>
    <lineage>
        <taxon>Bacteria</taxon>
        <taxon>Pseudomonadati</taxon>
        <taxon>Planctomycetota</taxon>
        <taxon>Phycisphaerae</taxon>
        <taxon>Sedimentisphaerales</taxon>
        <taxon>Sedimentisphaeraceae</taxon>
        <taxon>Sedimentisphaera</taxon>
    </lineage>
</organism>
<dbReference type="KEGG" id="pbu:L21SP3_02035"/>
<proteinExistence type="predicted"/>
<reference evidence="2" key="1">
    <citation type="submission" date="2017-02" db="EMBL/GenBank/DDBJ databases">
        <title>Comparative genomics and description of representatives of a novel lineage of planctomycetes thriving in anoxic sediments.</title>
        <authorList>
            <person name="Spring S."/>
            <person name="Bunk B."/>
            <person name="Sproer C."/>
            <person name="Klenk H.-P."/>
        </authorList>
    </citation>
    <scope>NUCLEOTIDE SEQUENCE [LARGE SCALE GENOMIC DNA]</scope>
    <source>
        <strain evidence="2">L21-RPul-D3</strain>
    </source>
</reference>
<dbReference type="Proteomes" id="UP000188273">
    <property type="component" value="Chromosome"/>
</dbReference>
<sequence length="31" mass="3396">MKCSGAMKKVALQIKILIMKNNKISVEPAAH</sequence>
<dbReference type="AlphaFoldDB" id="A0A1Q2HRX9"/>
<evidence type="ECO:0000313" key="1">
    <source>
        <dbReference type="EMBL" id="AQQ10207.1"/>
    </source>
</evidence>
<evidence type="ECO:0000313" key="2">
    <source>
        <dbReference type="Proteomes" id="UP000188273"/>
    </source>
</evidence>
<gene>
    <name evidence="1" type="ORF">L21SP3_02035</name>
</gene>
<name>A0A1Q2HRX9_9BACT</name>
<keyword evidence="2" id="KW-1185">Reference proteome</keyword>
<dbReference type="EMBL" id="CP019633">
    <property type="protein sequence ID" value="AQQ10207.1"/>
    <property type="molecule type" value="Genomic_DNA"/>
</dbReference>
<accession>A0A1Q2HRX9</accession>